<protein>
    <submittedName>
        <fullName evidence="1">Uncharacterized protein</fullName>
    </submittedName>
</protein>
<dbReference type="Proteomes" id="UP001152795">
    <property type="component" value="Unassembled WGS sequence"/>
</dbReference>
<accession>A0A6S7ITU5</accession>
<sequence length="297" mass="34309">VIDKHLPNAHTYADDTLIYHSFRPDTSLSQDAALKSIENCVADIRAWMLSNRLLINDSKTEFIIIGSKQQMSKININEITVGKSTIEPVEVVQSLGMWFDSHMSMDIHIGKVCSKAFRSLYNIRQIRKFLSEDTTKIFVHAFVTSHLDYCNSLFYCFPQSQYDRLQRVLNAAARVVCLIPKFDHITPVLIGLHWLPVRYRVIFKILLLVYKALHANAPPYISDLLTPKHIGCYSHRSNEHNLLIVPKTMRKTFDDRAFAKAGPFLWNELPADIREASTVETFKSRLKTFLFRKAFYL</sequence>
<evidence type="ECO:0000313" key="2">
    <source>
        <dbReference type="Proteomes" id="UP001152795"/>
    </source>
</evidence>
<gene>
    <name evidence="1" type="ORF">PACLA_8A025052</name>
</gene>
<dbReference type="AlphaFoldDB" id="A0A6S7ITU5"/>
<name>A0A6S7ITU5_PARCT</name>
<dbReference type="EMBL" id="CACRXK020010960">
    <property type="protein sequence ID" value="CAB4020449.1"/>
    <property type="molecule type" value="Genomic_DNA"/>
</dbReference>
<dbReference type="PANTHER" id="PTHR33332">
    <property type="entry name" value="REVERSE TRANSCRIPTASE DOMAIN-CONTAINING PROTEIN"/>
    <property type="match status" value="1"/>
</dbReference>
<feature type="non-terminal residue" evidence="1">
    <location>
        <position position="1"/>
    </location>
</feature>
<organism evidence="1 2">
    <name type="scientific">Paramuricea clavata</name>
    <name type="common">Red gorgonian</name>
    <name type="synonym">Violescent sea-whip</name>
    <dbReference type="NCBI Taxonomy" id="317549"/>
    <lineage>
        <taxon>Eukaryota</taxon>
        <taxon>Metazoa</taxon>
        <taxon>Cnidaria</taxon>
        <taxon>Anthozoa</taxon>
        <taxon>Octocorallia</taxon>
        <taxon>Malacalcyonacea</taxon>
        <taxon>Plexauridae</taxon>
        <taxon>Paramuricea</taxon>
    </lineage>
</organism>
<dbReference type="OrthoDB" id="5950300at2759"/>
<keyword evidence="2" id="KW-1185">Reference proteome</keyword>
<comment type="caution">
    <text evidence="1">The sequence shown here is derived from an EMBL/GenBank/DDBJ whole genome shotgun (WGS) entry which is preliminary data.</text>
</comment>
<proteinExistence type="predicted"/>
<reference evidence="1" key="1">
    <citation type="submission" date="2020-04" db="EMBL/GenBank/DDBJ databases">
        <authorList>
            <person name="Alioto T."/>
            <person name="Alioto T."/>
            <person name="Gomez Garrido J."/>
        </authorList>
    </citation>
    <scope>NUCLEOTIDE SEQUENCE</scope>
    <source>
        <strain evidence="1">A484AB</strain>
    </source>
</reference>
<evidence type="ECO:0000313" key="1">
    <source>
        <dbReference type="EMBL" id="CAB4020449.1"/>
    </source>
</evidence>